<keyword evidence="2" id="KW-1185">Reference proteome</keyword>
<evidence type="ECO:0000313" key="2">
    <source>
        <dbReference type="Proteomes" id="UP000225548"/>
    </source>
</evidence>
<name>A0A2A9E1H8_9MICO</name>
<reference evidence="1 2" key="1">
    <citation type="submission" date="2017-10" db="EMBL/GenBank/DDBJ databases">
        <title>Sequencing the genomes of 1000 actinobacteria strains.</title>
        <authorList>
            <person name="Klenk H.-P."/>
        </authorList>
    </citation>
    <scope>NUCLEOTIDE SEQUENCE [LARGE SCALE GENOMIC DNA]</scope>
    <source>
        <strain evidence="1 2">DSM 18966</strain>
    </source>
</reference>
<protein>
    <submittedName>
        <fullName evidence="1">Uncharacterized protein</fullName>
    </submittedName>
</protein>
<dbReference type="AlphaFoldDB" id="A0A2A9E1H8"/>
<dbReference type="OrthoDB" id="3214648at2"/>
<comment type="caution">
    <text evidence="1">The sequence shown here is derived from an EMBL/GenBank/DDBJ whole genome shotgun (WGS) entry which is preliminary data.</text>
</comment>
<sequence length="75" mass="8199">MIRPQWVWEMLGPEGTPLTAPVSPVFTNRFDAEQWLGGLWRDLAGDGVRTAHLLHDGLQAAPAVRLSTELSPAHG</sequence>
<dbReference type="EMBL" id="PDJG01000001">
    <property type="protein sequence ID" value="PFG32897.1"/>
    <property type="molecule type" value="Genomic_DNA"/>
</dbReference>
<gene>
    <name evidence="1" type="ORF">ATL42_0749</name>
</gene>
<dbReference type="RefSeq" id="WP_098454198.1">
    <property type="nucleotide sequence ID" value="NZ_PDJG01000001.1"/>
</dbReference>
<evidence type="ECO:0000313" key="1">
    <source>
        <dbReference type="EMBL" id="PFG32897.1"/>
    </source>
</evidence>
<dbReference type="Proteomes" id="UP000225548">
    <property type="component" value="Unassembled WGS sequence"/>
</dbReference>
<proteinExistence type="predicted"/>
<accession>A0A2A9E1H8</accession>
<organism evidence="1 2">
    <name type="scientific">Sanguibacter antarcticus</name>
    <dbReference type="NCBI Taxonomy" id="372484"/>
    <lineage>
        <taxon>Bacteria</taxon>
        <taxon>Bacillati</taxon>
        <taxon>Actinomycetota</taxon>
        <taxon>Actinomycetes</taxon>
        <taxon>Micrococcales</taxon>
        <taxon>Sanguibacteraceae</taxon>
        <taxon>Sanguibacter</taxon>
    </lineage>
</organism>